<sequence>MRFLDKIFGKNKPDDRVLQEELQDWNDIVYTRKDLDMDDPVQRREYIGSCLQQMEEASKQLDALEVEYADVTSHLRDMEEIDALPPEQRAEVTDCAQRIIETQEQQEKFVKRKGKMSDEDFEHMERLQAQALIGSEKLLEAEKYQKKIKSDLKRLDSEHEAYLFREEELEKTIDSSKTLTIVIGVTLCIIVIFLLILQFGLKLNVTYGYMISILLSAILITLLYVQSTGAVVELKSVRKSISRLIMLQNSVKIRYVNNTNLIDYLCMKYRVMSSAELTNMYDRYLKEKKEREKYEDSRRSLDAYQKDLIYILRHYRVKDPDIWVHQVEALLSHNEEVEIRHSLNVQRQSLRKRMEYNRNVVAGNAKREIQDTAKLYPQYAQEILDMVSRYEEMYPNV</sequence>
<accession>A0A1I5WAR1</accession>
<proteinExistence type="predicted"/>
<dbReference type="OrthoDB" id="9772748at2"/>
<keyword evidence="4" id="KW-1185">Reference proteome</keyword>
<dbReference type="AlphaFoldDB" id="A0A1I5WAR1"/>
<dbReference type="RefSeq" id="WP_074889733.1">
    <property type="nucleotide sequence ID" value="NZ_FOXO01000021.1"/>
</dbReference>
<keyword evidence="1" id="KW-0175">Coiled coil</keyword>
<feature type="transmembrane region" description="Helical" evidence="2">
    <location>
        <begin position="207"/>
        <end position="225"/>
    </location>
</feature>
<evidence type="ECO:0000256" key="2">
    <source>
        <dbReference type="SAM" id="Phobius"/>
    </source>
</evidence>
<dbReference type="Proteomes" id="UP000182624">
    <property type="component" value="Unassembled WGS sequence"/>
</dbReference>
<evidence type="ECO:0000256" key="1">
    <source>
        <dbReference type="SAM" id="Coils"/>
    </source>
</evidence>
<gene>
    <name evidence="3" type="ORF">SAMN04487928_12159</name>
</gene>
<organism evidence="3 4">
    <name type="scientific">Butyrivibrio proteoclasticus</name>
    <dbReference type="NCBI Taxonomy" id="43305"/>
    <lineage>
        <taxon>Bacteria</taxon>
        <taxon>Bacillati</taxon>
        <taxon>Bacillota</taxon>
        <taxon>Clostridia</taxon>
        <taxon>Lachnospirales</taxon>
        <taxon>Lachnospiraceae</taxon>
        <taxon>Butyrivibrio</taxon>
    </lineage>
</organism>
<keyword evidence="2" id="KW-1133">Transmembrane helix</keyword>
<evidence type="ECO:0000313" key="4">
    <source>
        <dbReference type="Proteomes" id="UP000182624"/>
    </source>
</evidence>
<keyword evidence="2" id="KW-0812">Transmembrane</keyword>
<feature type="coiled-coil region" evidence="1">
    <location>
        <begin position="47"/>
        <end position="81"/>
    </location>
</feature>
<keyword evidence="2" id="KW-0472">Membrane</keyword>
<protein>
    <submittedName>
        <fullName evidence="3">Uncharacterized protein</fullName>
    </submittedName>
</protein>
<evidence type="ECO:0000313" key="3">
    <source>
        <dbReference type="EMBL" id="SFQ16802.1"/>
    </source>
</evidence>
<reference evidence="4" key="1">
    <citation type="submission" date="2016-10" db="EMBL/GenBank/DDBJ databases">
        <authorList>
            <person name="Varghese N."/>
            <person name="Submissions S."/>
        </authorList>
    </citation>
    <scope>NUCLEOTIDE SEQUENCE [LARGE SCALE GENOMIC DNA]</scope>
    <source>
        <strain evidence="4">P18</strain>
    </source>
</reference>
<dbReference type="EMBL" id="FOXO01000021">
    <property type="protein sequence ID" value="SFQ16802.1"/>
    <property type="molecule type" value="Genomic_DNA"/>
</dbReference>
<feature type="transmembrane region" description="Helical" evidence="2">
    <location>
        <begin position="179"/>
        <end position="201"/>
    </location>
</feature>
<name>A0A1I5WAR1_9FIRM</name>